<dbReference type="Proteomes" id="UP000826195">
    <property type="component" value="Unassembled WGS sequence"/>
</dbReference>
<keyword evidence="6" id="KW-0040">ANK repeat</keyword>
<evidence type="ECO:0000313" key="10">
    <source>
        <dbReference type="Proteomes" id="UP000826195"/>
    </source>
</evidence>
<dbReference type="InterPro" id="IPR004827">
    <property type="entry name" value="bZIP"/>
</dbReference>
<dbReference type="InterPro" id="IPR036770">
    <property type="entry name" value="Ankyrin_rpt-contain_sf"/>
</dbReference>
<protein>
    <recommendedName>
        <fullName evidence="8">BZIP domain-containing protein</fullName>
    </recommendedName>
</protein>
<keyword evidence="10" id="KW-1185">Reference proteome</keyword>
<dbReference type="GO" id="GO:0003677">
    <property type="term" value="F:DNA binding"/>
    <property type="evidence" value="ECO:0007669"/>
    <property type="project" value="UniProtKB-KW"/>
</dbReference>
<keyword evidence="2" id="KW-0805">Transcription regulation</keyword>
<dbReference type="SMART" id="SM00338">
    <property type="entry name" value="BRLZ"/>
    <property type="match status" value="1"/>
</dbReference>
<dbReference type="GO" id="GO:0003700">
    <property type="term" value="F:DNA-binding transcription factor activity"/>
    <property type="evidence" value="ECO:0007669"/>
    <property type="project" value="InterPro"/>
</dbReference>
<comment type="caution">
    <text evidence="9">The sequence shown here is derived from an EMBL/GenBank/DDBJ whole genome shotgun (WGS) entry which is preliminary data.</text>
</comment>
<feature type="repeat" description="ANK" evidence="6">
    <location>
        <begin position="325"/>
        <end position="357"/>
    </location>
</feature>
<evidence type="ECO:0000256" key="2">
    <source>
        <dbReference type="ARBA" id="ARBA00023015"/>
    </source>
</evidence>
<dbReference type="PROSITE" id="PS50217">
    <property type="entry name" value="BZIP"/>
    <property type="match status" value="1"/>
</dbReference>
<evidence type="ECO:0000256" key="1">
    <source>
        <dbReference type="ARBA" id="ARBA00006079"/>
    </source>
</evidence>
<dbReference type="PANTHER" id="PTHR46224:SF64">
    <property type="entry name" value="IQ MOTIF AND ANKYRIN REPEAT DOMAIN-CONTAINING PROTEIN 1"/>
    <property type="match status" value="1"/>
</dbReference>
<organism evidence="9 10">
    <name type="scientific">Cotesia glomerata</name>
    <name type="common">Lepidopteran parasitic wasp</name>
    <name type="synonym">Apanteles glomeratus</name>
    <dbReference type="NCBI Taxonomy" id="32391"/>
    <lineage>
        <taxon>Eukaryota</taxon>
        <taxon>Metazoa</taxon>
        <taxon>Ecdysozoa</taxon>
        <taxon>Arthropoda</taxon>
        <taxon>Hexapoda</taxon>
        <taxon>Insecta</taxon>
        <taxon>Pterygota</taxon>
        <taxon>Neoptera</taxon>
        <taxon>Endopterygota</taxon>
        <taxon>Hymenoptera</taxon>
        <taxon>Apocrita</taxon>
        <taxon>Ichneumonoidea</taxon>
        <taxon>Braconidae</taxon>
        <taxon>Microgastrinae</taxon>
        <taxon>Cotesia</taxon>
    </lineage>
</organism>
<name>A0AAV7IRJ1_COTGL</name>
<dbReference type="SUPFAM" id="SSF57959">
    <property type="entry name" value="Leucine zipper domain"/>
    <property type="match status" value="1"/>
</dbReference>
<sequence length="564" mass="65263">MMNCLSERKKYQRSEKKAISDDKKDDKYYERRKRNNEAAKKSRDARKLREDYTAMRAKLLENENGILWKKIILLCQEIETLHEVIRKIQRYVPTDKADDNCSMNLNQWEAIFNGRKSLCCKTIPEYPSSSSSTSSIVNNNSEKLEEEEEEEEYMDQEVDEVIEELIEIDIPLCLPHAYEDYFEVRKQVKNGTRSVHTILHVSVEQYQEYFYEKISCDIELTLLVMAMRLHDNDFVKFLLNSNVNVTVAPRGCELPLLTAILMRNIVFVDEIITAGGEINERSQIRIHDHLYYCSPIELAVIKNEPEILNLLISRGGYVNIPNPVDNVSALYLAAHHSSYEAMKILLSWDANVDHVTDVQIGSITVTETPLSAIIKQGLNLKAVKWMLKNLRMDINFIDSMGFSYLHHAVFLSQNPRMVAYLLDAGIEISVPDGDGTFAVEYQDENDPACQVCVNLVRGHIVKMILADFDMCQRNMQGIHGINFGRFPMDCFTEVSKMKEYHLYTTDLTCYTLLHLSLRQAAKKLEQVDATCRLYQEIFNEFPIYAGMIIHRLDRARRYSLGYYS</sequence>
<dbReference type="Gene3D" id="1.25.40.20">
    <property type="entry name" value="Ankyrin repeat-containing domain"/>
    <property type="match status" value="1"/>
</dbReference>
<feature type="compositionally biased region" description="Low complexity" evidence="7">
    <location>
        <begin position="128"/>
        <end position="141"/>
    </location>
</feature>
<evidence type="ECO:0000256" key="5">
    <source>
        <dbReference type="ARBA" id="ARBA00023242"/>
    </source>
</evidence>
<feature type="repeat" description="ANK" evidence="6">
    <location>
        <begin position="400"/>
        <end position="433"/>
    </location>
</feature>
<dbReference type="PROSITE" id="PS50088">
    <property type="entry name" value="ANK_REPEAT"/>
    <property type="match status" value="2"/>
</dbReference>
<dbReference type="SMART" id="SM00248">
    <property type="entry name" value="ANK"/>
    <property type="match status" value="6"/>
</dbReference>
<dbReference type="FunFam" id="1.20.5.170:FF:000025">
    <property type="entry name" value="nuclear factor interleukin-3-regulated protein-like"/>
    <property type="match status" value="1"/>
</dbReference>
<dbReference type="CDD" id="cd14695">
    <property type="entry name" value="bZIP_HLF"/>
    <property type="match status" value="1"/>
</dbReference>
<dbReference type="InterPro" id="IPR046347">
    <property type="entry name" value="bZIP_sf"/>
</dbReference>
<proteinExistence type="inferred from homology"/>
<feature type="region of interest" description="Disordered" evidence="7">
    <location>
        <begin position="1"/>
        <end position="47"/>
    </location>
</feature>
<reference evidence="9 10" key="1">
    <citation type="journal article" date="2021" name="J. Hered.">
        <title>A chromosome-level genome assembly of the parasitoid wasp, Cotesia glomerata (Hymenoptera: Braconidae).</title>
        <authorList>
            <person name="Pinto B.J."/>
            <person name="Weis J.J."/>
            <person name="Gamble T."/>
            <person name="Ode P.J."/>
            <person name="Paul R."/>
            <person name="Zaspel J.M."/>
        </authorList>
    </citation>
    <scope>NUCLEOTIDE SEQUENCE [LARGE SCALE GENOMIC DNA]</scope>
    <source>
        <strain evidence="9">CgM1</strain>
    </source>
</reference>
<evidence type="ECO:0000259" key="8">
    <source>
        <dbReference type="PROSITE" id="PS50217"/>
    </source>
</evidence>
<feature type="region of interest" description="Disordered" evidence="7">
    <location>
        <begin position="128"/>
        <end position="151"/>
    </location>
</feature>
<accession>A0AAV7IRJ1</accession>
<gene>
    <name evidence="9" type="ORF">KQX54_010147</name>
</gene>
<dbReference type="GO" id="GO:0005634">
    <property type="term" value="C:nucleus"/>
    <property type="evidence" value="ECO:0007669"/>
    <property type="project" value="UniProtKB-ARBA"/>
</dbReference>
<evidence type="ECO:0000256" key="6">
    <source>
        <dbReference type="PROSITE-ProRule" id="PRU00023"/>
    </source>
</evidence>
<dbReference type="Pfam" id="PF07716">
    <property type="entry name" value="bZIP_2"/>
    <property type="match status" value="1"/>
</dbReference>
<comment type="similarity">
    <text evidence="1">Belongs to the bZIP family. NFIL3 subfamily.</text>
</comment>
<keyword evidence="5" id="KW-0539">Nucleus</keyword>
<dbReference type="InterPro" id="IPR002110">
    <property type="entry name" value="Ankyrin_rpt"/>
</dbReference>
<evidence type="ECO:0000313" key="9">
    <source>
        <dbReference type="EMBL" id="KAH0557675.1"/>
    </source>
</evidence>
<dbReference type="InterPro" id="IPR051616">
    <property type="entry name" value="Cul2-RING_E3_ligase_SR"/>
</dbReference>
<dbReference type="Pfam" id="PF12796">
    <property type="entry name" value="Ank_2"/>
    <property type="match status" value="1"/>
</dbReference>
<keyword evidence="3" id="KW-0238">DNA-binding</keyword>
<evidence type="ECO:0000256" key="3">
    <source>
        <dbReference type="ARBA" id="ARBA00023125"/>
    </source>
</evidence>
<evidence type="ECO:0000256" key="7">
    <source>
        <dbReference type="SAM" id="MobiDB-lite"/>
    </source>
</evidence>
<dbReference type="EMBL" id="JAHXZJ010000747">
    <property type="protein sequence ID" value="KAH0557675.1"/>
    <property type="molecule type" value="Genomic_DNA"/>
</dbReference>
<feature type="domain" description="BZIP" evidence="8">
    <location>
        <begin position="25"/>
        <end position="88"/>
    </location>
</feature>
<dbReference type="SUPFAM" id="SSF48403">
    <property type="entry name" value="Ankyrin repeat"/>
    <property type="match status" value="1"/>
</dbReference>
<dbReference type="Gene3D" id="1.20.5.170">
    <property type="match status" value="1"/>
</dbReference>
<evidence type="ECO:0000256" key="4">
    <source>
        <dbReference type="ARBA" id="ARBA00023163"/>
    </source>
</evidence>
<dbReference type="AlphaFoldDB" id="A0AAV7IRJ1"/>
<keyword evidence="4" id="KW-0804">Transcription</keyword>
<dbReference type="PANTHER" id="PTHR46224">
    <property type="entry name" value="ANKYRIN REPEAT FAMILY PROTEIN"/>
    <property type="match status" value="1"/>
</dbReference>